<protein>
    <recommendedName>
        <fullName evidence="11">Rieske domain-containing protein</fullName>
    </recommendedName>
</protein>
<evidence type="ECO:0000256" key="4">
    <source>
        <dbReference type="ARBA" id="ARBA00022723"/>
    </source>
</evidence>
<organism evidence="12 13">
    <name type="scientific">Volvox reticuliferus</name>
    <dbReference type="NCBI Taxonomy" id="1737510"/>
    <lineage>
        <taxon>Eukaryota</taxon>
        <taxon>Viridiplantae</taxon>
        <taxon>Chlorophyta</taxon>
        <taxon>core chlorophytes</taxon>
        <taxon>Chlorophyceae</taxon>
        <taxon>CS clade</taxon>
        <taxon>Chlamydomonadales</taxon>
        <taxon>Volvocaceae</taxon>
        <taxon>Volvox</taxon>
    </lineage>
</organism>
<name>A0A8J4C6N2_9CHLO</name>
<evidence type="ECO:0000256" key="10">
    <source>
        <dbReference type="SAM" id="MobiDB-lite"/>
    </source>
</evidence>
<keyword evidence="3" id="KW-0001">2Fe-2S</keyword>
<dbReference type="Pfam" id="PF00355">
    <property type="entry name" value="Rieske"/>
    <property type="match status" value="1"/>
</dbReference>
<reference evidence="12" key="1">
    <citation type="journal article" date="2021" name="Proc. Natl. Acad. Sci. U.S.A.">
        <title>Three genomes in the algal genus Volvox reveal the fate of a haploid sex-determining region after a transition to homothallism.</title>
        <authorList>
            <person name="Yamamoto K."/>
            <person name="Hamaji T."/>
            <person name="Kawai-Toyooka H."/>
            <person name="Matsuzaki R."/>
            <person name="Takahashi F."/>
            <person name="Nishimura Y."/>
            <person name="Kawachi M."/>
            <person name="Noguchi H."/>
            <person name="Minakuchi Y."/>
            <person name="Umen J.G."/>
            <person name="Toyoda A."/>
            <person name="Nozaki H."/>
        </authorList>
    </citation>
    <scope>NUCLEOTIDE SEQUENCE</scope>
    <source>
        <strain evidence="12">NIES-3786</strain>
    </source>
</reference>
<evidence type="ECO:0000256" key="7">
    <source>
        <dbReference type="ARBA" id="ARBA00023004"/>
    </source>
</evidence>
<evidence type="ECO:0000256" key="3">
    <source>
        <dbReference type="ARBA" id="ARBA00022714"/>
    </source>
</evidence>
<dbReference type="GO" id="GO:0005737">
    <property type="term" value="C:cytoplasm"/>
    <property type="evidence" value="ECO:0007669"/>
    <property type="project" value="TreeGrafter"/>
</dbReference>
<keyword evidence="8" id="KW-0411">Iron-sulfur</keyword>
<keyword evidence="13" id="KW-1185">Reference proteome</keyword>
<feature type="region of interest" description="Disordered" evidence="10">
    <location>
        <begin position="381"/>
        <end position="424"/>
    </location>
</feature>
<dbReference type="GO" id="GO:0016491">
    <property type="term" value="F:oxidoreductase activity"/>
    <property type="evidence" value="ECO:0007669"/>
    <property type="project" value="UniProtKB-KW"/>
</dbReference>
<proteinExistence type="predicted"/>
<evidence type="ECO:0000256" key="9">
    <source>
        <dbReference type="ARBA" id="ARBA00023136"/>
    </source>
</evidence>
<dbReference type="GO" id="GO:0016020">
    <property type="term" value="C:membrane"/>
    <property type="evidence" value="ECO:0007669"/>
    <property type="project" value="UniProtKB-SubCell"/>
</dbReference>
<keyword evidence="6" id="KW-0560">Oxidoreductase</keyword>
<evidence type="ECO:0000256" key="6">
    <source>
        <dbReference type="ARBA" id="ARBA00023002"/>
    </source>
</evidence>
<dbReference type="EMBL" id="BNCP01000004">
    <property type="protein sequence ID" value="GIL72759.1"/>
    <property type="molecule type" value="Genomic_DNA"/>
</dbReference>
<dbReference type="PANTHER" id="PTHR21266">
    <property type="entry name" value="IRON-SULFUR DOMAIN CONTAINING PROTEIN"/>
    <property type="match status" value="1"/>
</dbReference>
<evidence type="ECO:0000256" key="1">
    <source>
        <dbReference type="ARBA" id="ARBA00004370"/>
    </source>
</evidence>
<dbReference type="AlphaFoldDB" id="A0A8J4C6N2"/>
<keyword evidence="9" id="KW-0472">Membrane</keyword>
<dbReference type="InterPro" id="IPR036922">
    <property type="entry name" value="Rieske_2Fe-2S_sf"/>
</dbReference>
<dbReference type="PROSITE" id="PS51296">
    <property type="entry name" value="RIESKE"/>
    <property type="match status" value="1"/>
</dbReference>
<evidence type="ECO:0000313" key="12">
    <source>
        <dbReference type="EMBL" id="GIL72759.1"/>
    </source>
</evidence>
<gene>
    <name evidence="12" type="ORF">Vretifemale_3003</name>
</gene>
<evidence type="ECO:0000256" key="2">
    <source>
        <dbReference type="ARBA" id="ARBA00022692"/>
    </source>
</evidence>
<dbReference type="Gene3D" id="2.102.10.10">
    <property type="entry name" value="Rieske [2Fe-2S] iron-sulphur domain"/>
    <property type="match status" value="1"/>
</dbReference>
<feature type="compositionally biased region" description="Polar residues" evidence="10">
    <location>
        <begin position="393"/>
        <end position="402"/>
    </location>
</feature>
<comment type="subcellular location">
    <subcellularLocation>
        <location evidence="1">Membrane</location>
    </subcellularLocation>
</comment>
<sequence length="462" mass="49799">MAALSSKVGAHRGTTARCQGPSLGLRQNAVALGNRRSSIQPLRAAQPTRLMTGVMTPAAAAAAAAAAPVASKVTNGTQVMKTEPAGETRPPPEPVSEPLQQPSPYVWERNWVPVAPLASLDSSRPNPVMLLGQSLVVWRHADLGRWVIQHDMCPHRLAPLSEGRLDAAGNRLTCAYHGWEFDEEGKCTRVPQLMADPRAAATACGSARNCVKTFPTLEHDGLLFVWLDDSAAGRAAAQLARKPKLHDDNAPTTIDWFMNELPSDYTFWLEQAMDPSHASFLHQGLANFSSATAVPLEGKPVEDVDLIKGFTWQHGAYEKSLAGLKAIRQFQPPFTVAVWYNQANGKMTRYWTLAVPVRPGVARVLFRAGFGKLAPEGAADDGVEANLEGPTATPATLPTNGRGSAADPSGPQPDTNRRGRMSGVSGSLASRAARLFNLLPHWVYLGQLLGDQDQTMMCRWGK</sequence>
<dbReference type="Proteomes" id="UP000747110">
    <property type="component" value="Unassembled WGS sequence"/>
</dbReference>
<evidence type="ECO:0000313" key="13">
    <source>
        <dbReference type="Proteomes" id="UP000747110"/>
    </source>
</evidence>
<dbReference type="InterPro" id="IPR017941">
    <property type="entry name" value="Rieske_2Fe-2S"/>
</dbReference>
<keyword evidence="5" id="KW-1133">Transmembrane helix</keyword>
<evidence type="ECO:0000256" key="5">
    <source>
        <dbReference type="ARBA" id="ARBA00022989"/>
    </source>
</evidence>
<dbReference type="PANTHER" id="PTHR21266:SF32">
    <property type="entry name" value="CHOLESTEROL 7-DESATURASE NVD"/>
    <property type="match status" value="1"/>
</dbReference>
<dbReference type="SUPFAM" id="SSF50022">
    <property type="entry name" value="ISP domain"/>
    <property type="match status" value="1"/>
</dbReference>
<keyword evidence="7" id="KW-0408">Iron</keyword>
<keyword evidence="2" id="KW-0812">Transmembrane</keyword>
<dbReference type="SUPFAM" id="SSF55961">
    <property type="entry name" value="Bet v1-like"/>
    <property type="match status" value="1"/>
</dbReference>
<comment type="caution">
    <text evidence="12">The sequence shown here is derived from an EMBL/GenBank/DDBJ whole genome shotgun (WGS) entry which is preliminary data.</text>
</comment>
<feature type="region of interest" description="Disordered" evidence="10">
    <location>
        <begin position="1"/>
        <end position="21"/>
    </location>
</feature>
<dbReference type="InterPro" id="IPR050584">
    <property type="entry name" value="Cholesterol_7-desaturase"/>
</dbReference>
<accession>A0A8J4C6N2</accession>
<dbReference type="GO" id="GO:0051537">
    <property type="term" value="F:2 iron, 2 sulfur cluster binding"/>
    <property type="evidence" value="ECO:0007669"/>
    <property type="project" value="UniProtKB-KW"/>
</dbReference>
<feature type="domain" description="Rieske" evidence="11">
    <location>
        <begin position="111"/>
        <end position="225"/>
    </location>
</feature>
<evidence type="ECO:0000259" key="11">
    <source>
        <dbReference type="PROSITE" id="PS51296"/>
    </source>
</evidence>
<evidence type="ECO:0000256" key="8">
    <source>
        <dbReference type="ARBA" id="ARBA00023014"/>
    </source>
</evidence>
<dbReference type="GO" id="GO:0046872">
    <property type="term" value="F:metal ion binding"/>
    <property type="evidence" value="ECO:0007669"/>
    <property type="project" value="UniProtKB-KW"/>
</dbReference>
<dbReference type="OrthoDB" id="544240at2759"/>
<keyword evidence="4" id="KW-0479">Metal-binding</keyword>